<dbReference type="Proteomes" id="UP001223072">
    <property type="component" value="Unassembled WGS sequence"/>
</dbReference>
<gene>
    <name evidence="2" type="ORF">QFZ49_007205</name>
</gene>
<dbReference type="EMBL" id="JAUSZS010000008">
    <property type="protein sequence ID" value="MDQ0937230.1"/>
    <property type="molecule type" value="Genomic_DNA"/>
</dbReference>
<keyword evidence="3" id="KW-1185">Reference proteome</keyword>
<accession>A0ABU0S261</accession>
<evidence type="ECO:0000256" key="1">
    <source>
        <dbReference type="SAM" id="MobiDB-lite"/>
    </source>
</evidence>
<protein>
    <submittedName>
        <fullName evidence="2">Uncharacterized protein</fullName>
    </submittedName>
</protein>
<organism evidence="2 3">
    <name type="scientific">Streptomyces turgidiscabies</name>
    <dbReference type="NCBI Taxonomy" id="85558"/>
    <lineage>
        <taxon>Bacteria</taxon>
        <taxon>Bacillati</taxon>
        <taxon>Actinomycetota</taxon>
        <taxon>Actinomycetes</taxon>
        <taxon>Kitasatosporales</taxon>
        <taxon>Streptomycetaceae</taxon>
        <taxon>Streptomyces</taxon>
    </lineage>
</organism>
<feature type="region of interest" description="Disordered" evidence="1">
    <location>
        <begin position="1"/>
        <end position="33"/>
    </location>
</feature>
<reference evidence="2 3" key="1">
    <citation type="submission" date="2023-07" db="EMBL/GenBank/DDBJ databases">
        <title>Comparative genomics of wheat-associated soil bacteria to identify genetic determinants of phenazine resistance.</title>
        <authorList>
            <person name="Mouncey N."/>
        </authorList>
    </citation>
    <scope>NUCLEOTIDE SEQUENCE [LARGE SCALE GENOMIC DNA]</scope>
    <source>
        <strain evidence="2 3">W2I16</strain>
    </source>
</reference>
<comment type="caution">
    <text evidence="2">The sequence shown here is derived from an EMBL/GenBank/DDBJ whole genome shotgun (WGS) entry which is preliminary data.</text>
</comment>
<sequence>MTQDHTEALFAGPAVTPGNAPVPADGEGDSRWS</sequence>
<proteinExistence type="predicted"/>
<evidence type="ECO:0000313" key="3">
    <source>
        <dbReference type="Proteomes" id="UP001223072"/>
    </source>
</evidence>
<name>A0ABU0S261_9ACTN</name>
<evidence type="ECO:0000313" key="2">
    <source>
        <dbReference type="EMBL" id="MDQ0937230.1"/>
    </source>
</evidence>